<keyword evidence="4" id="KW-0677">Repeat</keyword>
<dbReference type="PANTHER" id="PTHR24270">
    <property type="entry name" value="LOW-DENSITY LIPOPROTEIN RECEPTOR-RELATED"/>
    <property type="match status" value="1"/>
</dbReference>
<dbReference type="PROSITE" id="PS50068">
    <property type="entry name" value="LDLRA_2"/>
    <property type="match status" value="1"/>
</dbReference>
<protein>
    <submittedName>
        <fullName evidence="13">Uncharacterized protein LOC107222720 isoform X1</fullName>
    </submittedName>
</protein>
<evidence type="ECO:0000256" key="9">
    <source>
        <dbReference type="SAM" id="Phobius"/>
    </source>
</evidence>
<dbReference type="Gene3D" id="2.60.40.10">
    <property type="entry name" value="Immunoglobulins"/>
    <property type="match status" value="1"/>
</dbReference>
<proteinExistence type="predicted"/>
<dbReference type="GO" id="GO:0012505">
    <property type="term" value="C:endomembrane system"/>
    <property type="evidence" value="ECO:0007669"/>
    <property type="project" value="UniProtKB-SubCell"/>
</dbReference>
<organism evidence="13">
    <name type="scientific">Neodiprion lecontei</name>
    <name type="common">Redheaded pine sawfly</name>
    <dbReference type="NCBI Taxonomy" id="441921"/>
    <lineage>
        <taxon>Eukaryota</taxon>
        <taxon>Metazoa</taxon>
        <taxon>Ecdysozoa</taxon>
        <taxon>Arthropoda</taxon>
        <taxon>Hexapoda</taxon>
        <taxon>Insecta</taxon>
        <taxon>Pterygota</taxon>
        <taxon>Neoptera</taxon>
        <taxon>Endopterygota</taxon>
        <taxon>Hymenoptera</taxon>
        <taxon>Tenthredinoidea</taxon>
        <taxon>Diprionidae</taxon>
        <taxon>Diprioninae</taxon>
        <taxon>Neodiprion</taxon>
    </lineage>
</organism>
<dbReference type="GO" id="GO:0016192">
    <property type="term" value="P:vesicle-mediated transport"/>
    <property type="evidence" value="ECO:0007669"/>
    <property type="project" value="UniProtKB-ARBA"/>
</dbReference>
<dbReference type="PROSITE" id="PS01209">
    <property type="entry name" value="LDLRA_1"/>
    <property type="match status" value="1"/>
</dbReference>
<feature type="disulfide bond" evidence="8">
    <location>
        <begin position="153"/>
        <end position="165"/>
    </location>
</feature>
<evidence type="ECO:0000256" key="10">
    <source>
        <dbReference type="SAM" id="SignalP"/>
    </source>
</evidence>
<dbReference type="InterPro" id="IPR036179">
    <property type="entry name" value="Ig-like_dom_sf"/>
</dbReference>
<dbReference type="InterPro" id="IPR002172">
    <property type="entry name" value="LDrepeatLR_classA_rpt"/>
</dbReference>
<dbReference type="InterPro" id="IPR007110">
    <property type="entry name" value="Ig-like_dom"/>
</dbReference>
<name>A0A6J0BTT4_NEOLC</name>
<keyword evidence="5 9" id="KW-1133">Transmembrane helix</keyword>
<accession>A0A6J0BTT4</accession>
<dbReference type="RefSeq" id="XP_015517692.1">
    <property type="nucleotide sequence ID" value="XM_015662206.2"/>
</dbReference>
<feature type="disulfide bond" evidence="8">
    <location>
        <begin position="160"/>
        <end position="178"/>
    </location>
</feature>
<dbReference type="InterPro" id="IPR050685">
    <property type="entry name" value="LDLR"/>
</dbReference>
<evidence type="ECO:0000313" key="12">
    <source>
        <dbReference type="Proteomes" id="UP000829291"/>
    </source>
</evidence>
<feature type="chain" id="PRO_5026928767" evidence="10">
    <location>
        <begin position="21"/>
        <end position="844"/>
    </location>
</feature>
<evidence type="ECO:0000256" key="6">
    <source>
        <dbReference type="ARBA" id="ARBA00023136"/>
    </source>
</evidence>
<feature type="signal peptide" evidence="10">
    <location>
        <begin position="1"/>
        <end position="20"/>
    </location>
</feature>
<dbReference type="PROSITE" id="PS50835">
    <property type="entry name" value="IG_LIKE"/>
    <property type="match status" value="1"/>
</dbReference>
<dbReference type="Proteomes" id="UP000829291">
    <property type="component" value="Chromosome 4"/>
</dbReference>
<dbReference type="InterPro" id="IPR023415">
    <property type="entry name" value="LDLR_class-A_CS"/>
</dbReference>
<dbReference type="SUPFAM" id="SSF57424">
    <property type="entry name" value="LDL receptor-like module"/>
    <property type="match status" value="1"/>
</dbReference>
<evidence type="ECO:0000256" key="5">
    <source>
        <dbReference type="ARBA" id="ARBA00022989"/>
    </source>
</evidence>
<comment type="caution">
    <text evidence="8">Lacks conserved residue(s) required for the propagation of feature annotation.</text>
</comment>
<dbReference type="GeneID" id="107222720"/>
<keyword evidence="7 8" id="KW-1015">Disulfide bond</keyword>
<gene>
    <name evidence="13" type="primary">LOC107222720</name>
</gene>
<evidence type="ECO:0000313" key="13">
    <source>
        <dbReference type="RefSeq" id="XP_015517692.1"/>
    </source>
</evidence>
<dbReference type="OrthoDB" id="2019384at2759"/>
<dbReference type="InterPro" id="IPR013783">
    <property type="entry name" value="Ig-like_fold"/>
</dbReference>
<keyword evidence="10" id="KW-0732">Signal</keyword>
<evidence type="ECO:0000256" key="7">
    <source>
        <dbReference type="ARBA" id="ARBA00023157"/>
    </source>
</evidence>
<dbReference type="CDD" id="cd00112">
    <property type="entry name" value="LDLa"/>
    <property type="match status" value="1"/>
</dbReference>
<dbReference type="GO" id="GO:0005886">
    <property type="term" value="C:plasma membrane"/>
    <property type="evidence" value="ECO:0007669"/>
    <property type="project" value="TreeGrafter"/>
</dbReference>
<dbReference type="InterPro" id="IPR036055">
    <property type="entry name" value="LDL_receptor-like_sf"/>
</dbReference>
<sequence>MQYITAFVLILLWTVKKLQCSDRMNNTAGHIVKLVVSPKPIEGVGIRPIILKKESQSLNLTCQIVYQKTERNDIPLPYEDPLPTYIVDWKALNSNDNRFKRGQNENSAWLWFEKLAEADAGDYSCHAISLNASRQPKVSAEIHLSVKNQVGTCGSNWFRCYSSRCINRRYLCDGMADCGDGEDETAVAGCGPDPCAGKIPCGERCLPRAWCCDLGNCNASLPIVRPDPPGIISTDQQRFNDMGFLQTTIYTVIGCAMAFMFIVTILVIMICRVHMKRAMNSRCPQQVRNPGSRPRHSVPLYDLDVYLNRTADINNQGGVTVTYNINNGVQFVGRPVEPPPYSEIAPVPPREGPPPPYVSRENLLDSPIVSNLNSNEVQQANSHSLTTEFISNEGTGSRIACNYQNNLNSASVNCFSSGQIPGPQTTPGFNRFNMSLICDNTSNTTLNTSTSTALNTSSNSDSSSNDSVGNFAICRNITSHSQNFEPEYTETDSLLTENRRDVQTQCADRIVRSSDYPCTVLNGQITNGIQDTVGVLKNTTSAEVPALLSDNHSGQTPKETLNDVSNNFDSKMSTNFPVNKRYESQILKNLEAESSFLDSEFKISCSGETRINKNDNSVQKSIPVGINSLSNQDMDSTLQRLSSKTVLDLSLLGESSKNNLSRNNSETARSLPFHLNFNNPVRGYVESDRDLGGYNSSLVIANGDPIKTHRILEMNNLSSTNDSVKSSSRMSTIRKDLSDRVSNVSLSRENLATCTEDSPTNDDESMERFPGYLNIKDDQMLRVPLVATEDSLVNYNNFTASLTTSDILEDGKQTIQSEGSMPIRETEPLVMPLRESFIGVRKEE</sequence>
<keyword evidence="12" id="KW-1185">Reference proteome</keyword>
<dbReference type="AlphaFoldDB" id="A0A6J0BTT4"/>
<dbReference type="SMART" id="SM00409">
    <property type="entry name" value="IG"/>
    <property type="match status" value="1"/>
</dbReference>
<comment type="subcellular location">
    <subcellularLocation>
        <location evidence="2">Endomembrane system</location>
    </subcellularLocation>
    <subcellularLocation>
        <location evidence="1">Membrane</location>
        <topology evidence="1">Single-pass membrane protein</topology>
    </subcellularLocation>
</comment>
<dbReference type="InterPro" id="IPR003599">
    <property type="entry name" value="Ig_sub"/>
</dbReference>
<evidence type="ECO:0000256" key="8">
    <source>
        <dbReference type="PROSITE-ProRule" id="PRU00124"/>
    </source>
</evidence>
<feature type="domain" description="Ig-like" evidence="11">
    <location>
        <begin position="38"/>
        <end position="139"/>
    </location>
</feature>
<dbReference type="SUPFAM" id="SSF48726">
    <property type="entry name" value="Immunoglobulin"/>
    <property type="match status" value="1"/>
</dbReference>
<evidence type="ECO:0000259" key="11">
    <source>
        <dbReference type="PROSITE" id="PS50835"/>
    </source>
</evidence>
<reference evidence="13" key="1">
    <citation type="submission" date="2025-08" db="UniProtKB">
        <authorList>
            <consortium name="RefSeq"/>
        </authorList>
    </citation>
    <scope>IDENTIFICATION</scope>
    <source>
        <tissue evidence="13">Thorax and Abdomen</tissue>
    </source>
</reference>
<dbReference type="Pfam" id="PF00057">
    <property type="entry name" value="Ldl_recept_a"/>
    <property type="match status" value="1"/>
</dbReference>
<dbReference type="InParanoid" id="A0A6J0BTT4"/>
<feature type="transmembrane region" description="Helical" evidence="9">
    <location>
        <begin position="249"/>
        <end position="271"/>
    </location>
</feature>
<dbReference type="Gene3D" id="4.10.400.10">
    <property type="entry name" value="Low-density Lipoprotein Receptor"/>
    <property type="match status" value="1"/>
</dbReference>
<keyword evidence="6 9" id="KW-0472">Membrane</keyword>
<evidence type="ECO:0000256" key="3">
    <source>
        <dbReference type="ARBA" id="ARBA00022692"/>
    </source>
</evidence>
<evidence type="ECO:0000256" key="1">
    <source>
        <dbReference type="ARBA" id="ARBA00004167"/>
    </source>
</evidence>
<keyword evidence="3 9" id="KW-0812">Transmembrane</keyword>
<dbReference type="KEGG" id="nlo:107222720"/>
<evidence type="ECO:0000256" key="4">
    <source>
        <dbReference type="ARBA" id="ARBA00022737"/>
    </source>
</evidence>
<dbReference type="SMART" id="SM00192">
    <property type="entry name" value="LDLa"/>
    <property type="match status" value="1"/>
</dbReference>
<evidence type="ECO:0000256" key="2">
    <source>
        <dbReference type="ARBA" id="ARBA00004308"/>
    </source>
</evidence>